<evidence type="ECO:0000256" key="1">
    <source>
        <dbReference type="SAM" id="Coils"/>
    </source>
</evidence>
<accession>A0A2K0WT53</accession>
<keyword evidence="1" id="KW-0175">Coiled coil</keyword>
<sequence length="160" mass="18425">MQLSTICASVAAAWSFFQFRILSHLNSRRGSVLSASSLKILASVLEALVKANSSNSWRGIFTIVEGDISEELKRLSAEENRNLDQIKAQLRLHQNQSEEVGWTVYQRGYFMTGMIVARRFWGCRNERCESRHEEYSTIELYGTSKCLRRAKEDNRFHTGR</sequence>
<evidence type="ECO:0000313" key="2">
    <source>
        <dbReference type="EMBL" id="PNP85472.1"/>
    </source>
</evidence>
<feature type="coiled-coil region" evidence="1">
    <location>
        <begin position="69"/>
        <end position="96"/>
    </location>
</feature>
<reference evidence="2 3" key="1">
    <citation type="submission" date="2017-06" db="EMBL/GenBank/DDBJ databases">
        <title>Genome of Fusarium nygamai isolate CS10214.</title>
        <authorList>
            <person name="Gardiner D.M."/>
            <person name="Obanor F."/>
            <person name="Kazan K."/>
        </authorList>
    </citation>
    <scope>NUCLEOTIDE SEQUENCE [LARGE SCALE GENOMIC DNA]</scope>
    <source>
        <strain evidence="2 3">CS10214</strain>
    </source>
</reference>
<dbReference type="EMBL" id="MTQA01000019">
    <property type="protein sequence ID" value="PNP85472.1"/>
    <property type="molecule type" value="Genomic_DNA"/>
</dbReference>
<keyword evidence="3" id="KW-1185">Reference proteome</keyword>
<protein>
    <submittedName>
        <fullName evidence="2">Uncharacterized protein</fullName>
    </submittedName>
</protein>
<dbReference type="AlphaFoldDB" id="A0A2K0WT53"/>
<organism evidence="2 3">
    <name type="scientific">Gibberella nygamai</name>
    <name type="common">Bean root rot disease fungus</name>
    <name type="synonym">Fusarium nygamai</name>
    <dbReference type="NCBI Taxonomy" id="42673"/>
    <lineage>
        <taxon>Eukaryota</taxon>
        <taxon>Fungi</taxon>
        <taxon>Dikarya</taxon>
        <taxon>Ascomycota</taxon>
        <taxon>Pezizomycotina</taxon>
        <taxon>Sordariomycetes</taxon>
        <taxon>Hypocreomycetidae</taxon>
        <taxon>Hypocreales</taxon>
        <taxon>Nectriaceae</taxon>
        <taxon>Fusarium</taxon>
        <taxon>Fusarium fujikuroi species complex</taxon>
    </lineage>
</organism>
<gene>
    <name evidence="2" type="ORF">FNYG_01301</name>
</gene>
<comment type="caution">
    <text evidence="2">The sequence shown here is derived from an EMBL/GenBank/DDBJ whole genome shotgun (WGS) entry which is preliminary data.</text>
</comment>
<dbReference type="Proteomes" id="UP000236664">
    <property type="component" value="Unassembled WGS sequence"/>
</dbReference>
<evidence type="ECO:0000313" key="3">
    <source>
        <dbReference type="Proteomes" id="UP000236664"/>
    </source>
</evidence>
<dbReference type="OrthoDB" id="5095688at2759"/>
<name>A0A2K0WT53_GIBNY</name>
<proteinExistence type="predicted"/>